<accession>A0A5C1A3Z8</accession>
<evidence type="ECO:0000256" key="1">
    <source>
        <dbReference type="ARBA" id="ARBA00004418"/>
    </source>
</evidence>
<evidence type="ECO:0000256" key="6">
    <source>
        <dbReference type="PIRSR" id="PIRSR019574-1"/>
    </source>
</evidence>
<dbReference type="InterPro" id="IPR001188">
    <property type="entry name" value="Sperm_putr-bd"/>
</dbReference>
<dbReference type="AlphaFoldDB" id="A0A5C1A3Z8"/>
<evidence type="ECO:0000256" key="7">
    <source>
        <dbReference type="SAM" id="SignalP"/>
    </source>
</evidence>
<comment type="function">
    <text evidence="5">Required for the activity of the bacterial periplasmic transport system of putrescine.</text>
</comment>
<protein>
    <recommendedName>
        <fullName evidence="5">Putrescine-binding periplasmic protein</fullName>
    </recommendedName>
</protein>
<feature type="binding site" evidence="6">
    <location>
        <position position="87"/>
    </location>
    <ligand>
        <name>spermidine</name>
        <dbReference type="ChEBI" id="CHEBI:57834"/>
    </ligand>
</feature>
<dbReference type="Gene3D" id="3.40.190.10">
    <property type="entry name" value="Periplasmic binding protein-like II"/>
    <property type="match status" value="2"/>
</dbReference>
<organism evidence="8 9">
    <name type="scientific">Kushneria phosphatilytica</name>
    <dbReference type="NCBI Taxonomy" id="657387"/>
    <lineage>
        <taxon>Bacteria</taxon>
        <taxon>Pseudomonadati</taxon>
        <taxon>Pseudomonadota</taxon>
        <taxon>Gammaproteobacteria</taxon>
        <taxon>Oceanospirillales</taxon>
        <taxon>Halomonadaceae</taxon>
        <taxon>Kushneria</taxon>
    </lineage>
</organism>
<evidence type="ECO:0000313" key="8">
    <source>
        <dbReference type="EMBL" id="QEL12824.1"/>
    </source>
</evidence>
<name>A0A5C1A3Z8_9GAMM</name>
<dbReference type="OrthoDB" id="9769319at2"/>
<dbReference type="EMBL" id="CP043420">
    <property type="protein sequence ID" value="QEL12824.1"/>
    <property type="molecule type" value="Genomic_DNA"/>
</dbReference>
<gene>
    <name evidence="8" type="ORF">FY550_10240</name>
</gene>
<comment type="similarity">
    <text evidence="5">Belongs to the bacterial solute-binding protein PotD/PotF family.</text>
</comment>
<dbReference type="InterPro" id="IPR006059">
    <property type="entry name" value="SBP"/>
</dbReference>
<feature type="signal peptide" evidence="7">
    <location>
        <begin position="1"/>
        <end position="26"/>
    </location>
</feature>
<dbReference type="PRINTS" id="PR00909">
    <property type="entry name" value="SPERMDNBNDNG"/>
</dbReference>
<keyword evidence="4 5" id="KW-0574">Periplasm</keyword>
<evidence type="ECO:0000256" key="2">
    <source>
        <dbReference type="ARBA" id="ARBA00022448"/>
    </source>
</evidence>
<dbReference type="PIRSF" id="PIRSF019574">
    <property type="entry name" value="Periplasmic_polyamine_BP"/>
    <property type="match status" value="1"/>
</dbReference>
<sequence>MANKRRAAALLALGIGSALLTFTAQAAEKKLYLFNWTQYMDPDIISEFEQRYDVDVVQSYFGSLAEMYAKLQAGGDSQYDVIVPSNYFIPRLIQSGLVQKLDKSQIPNLDNVLARFQNPAYDPQAQYSVPYQWGTTGLVYNTETFPDAPQSWSLLFDADVNPSQPFSMMTDGQVMMGAACAWQGQGYDCTDRQAWVDAAKLLLKTKGRRNFTGFADGTPVLQQLERGVSQVGLTYNGDYLLNKSENPEAYEHLKFMLPKEGSELWVDAMMIPARAPHPELAHKFINFILDAKIGAQLSNYNRYSTPNKAAIPYLDEDLQGPPAQPTKEQMAELKFTPSLDGQKLQTFQQIWNEVKSR</sequence>
<dbReference type="CDD" id="cd13590">
    <property type="entry name" value="PBP2_PotD_PotF_like"/>
    <property type="match status" value="1"/>
</dbReference>
<evidence type="ECO:0000256" key="3">
    <source>
        <dbReference type="ARBA" id="ARBA00022729"/>
    </source>
</evidence>
<dbReference type="Proteomes" id="UP000322553">
    <property type="component" value="Chromosome"/>
</dbReference>
<dbReference type="PANTHER" id="PTHR30222:SF17">
    <property type="entry name" value="SPERMIDINE_PUTRESCINE-BINDING PERIPLASMIC PROTEIN"/>
    <property type="match status" value="1"/>
</dbReference>
<evidence type="ECO:0000256" key="5">
    <source>
        <dbReference type="PIRNR" id="PIRNR019574"/>
    </source>
</evidence>
<dbReference type="PANTHER" id="PTHR30222">
    <property type="entry name" value="SPERMIDINE/PUTRESCINE-BINDING PERIPLASMIC PROTEIN"/>
    <property type="match status" value="1"/>
</dbReference>
<evidence type="ECO:0000256" key="4">
    <source>
        <dbReference type="ARBA" id="ARBA00022764"/>
    </source>
</evidence>
<reference evidence="8 9" key="1">
    <citation type="submission" date="2019-08" db="EMBL/GenBank/DDBJ databases">
        <title>Complete genome sequence of Kushneria sp. YCWA18, a halophilic phosphate-solubilizing bacterium isolated from Daqiao saltern in China.</title>
        <authorList>
            <person name="Du G.-X."/>
            <person name="Qu L.-Y."/>
        </authorList>
    </citation>
    <scope>NUCLEOTIDE SEQUENCE [LARGE SCALE GENOMIC DNA]</scope>
    <source>
        <strain evidence="8 9">YCWA18</strain>
    </source>
</reference>
<proteinExistence type="inferred from homology"/>
<dbReference type="SUPFAM" id="SSF53850">
    <property type="entry name" value="Periplasmic binding protein-like II"/>
    <property type="match status" value="1"/>
</dbReference>
<dbReference type="GO" id="GO:0019808">
    <property type="term" value="F:polyamine binding"/>
    <property type="evidence" value="ECO:0007669"/>
    <property type="project" value="InterPro"/>
</dbReference>
<dbReference type="GO" id="GO:0042597">
    <property type="term" value="C:periplasmic space"/>
    <property type="evidence" value="ECO:0007669"/>
    <property type="project" value="UniProtKB-SubCell"/>
</dbReference>
<comment type="subcellular location">
    <subcellularLocation>
        <location evidence="1 5">Periplasm</location>
    </subcellularLocation>
</comment>
<keyword evidence="2 5" id="KW-0813">Transport</keyword>
<keyword evidence="3 7" id="KW-0732">Signal</keyword>
<evidence type="ECO:0000313" key="9">
    <source>
        <dbReference type="Proteomes" id="UP000322553"/>
    </source>
</evidence>
<dbReference type="Pfam" id="PF13416">
    <property type="entry name" value="SBP_bac_8"/>
    <property type="match status" value="1"/>
</dbReference>
<dbReference type="GO" id="GO:0015846">
    <property type="term" value="P:polyamine transport"/>
    <property type="evidence" value="ECO:0007669"/>
    <property type="project" value="InterPro"/>
</dbReference>
<keyword evidence="9" id="KW-1185">Reference proteome</keyword>
<feature type="chain" id="PRO_5022843392" description="Putrescine-binding periplasmic protein" evidence="7">
    <location>
        <begin position="27"/>
        <end position="357"/>
    </location>
</feature>
<dbReference type="KEGG" id="kuy:FY550_10240"/>